<dbReference type="SUPFAM" id="SSF158442">
    <property type="entry name" value="DsbB-like"/>
    <property type="match status" value="1"/>
</dbReference>
<dbReference type="OrthoDB" id="9808637at2"/>
<keyword evidence="4 5" id="KW-0472">Membrane</keyword>
<feature type="transmembrane region" description="Helical" evidence="5">
    <location>
        <begin position="7"/>
        <end position="28"/>
    </location>
</feature>
<evidence type="ECO:0000313" key="6">
    <source>
        <dbReference type="EMBL" id="ARO14364.1"/>
    </source>
</evidence>
<dbReference type="InterPro" id="IPR003752">
    <property type="entry name" value="DiS_bond_form_DsbB/BdbC"/>
</dbReference>
<organism evidence="6 7">
    <name type="scientific">Ketogulonicigenium robustum</name>
    <dbReference type="NCBI Taxonomy" id="92947"/>
    <lineage>
        <taxon>Bacteria</taxon>
        <taxon>Pseudomonadati</taxon>
        <taxon>Pseudomonadota</taxon>
        <taxon>Alphaproteobacteria</taxon>
        <taxon>Rhodobacterales</taxon>
        <taxon>Roseobacteraceae</taxon>
        <taxon>Ketogulonicigenium</taxon>
    </lineage>
</organism>
<protein>
    <submittedName>
        <fullName evidence="6">Disulfide bond formation protein DsbB</fullName>
    </submittedName>
</protein>
<dbReference type="RefSeq" id="WP_085785930.1">
    <property type="nucleotide sequence ID" value="NZ_CP019937.1"/>
</dbReference>
<dbReference type="STRING" id="92947.BVG79_01018"/>
<keyword evidence="2 5" id="KW-0812">Transmembrane</keyword>
<dbReference type="EMBL" id="CP019937">
    <property type="protein sequence ID" value="ARO14364.1"/>
    <property type="molecule type" value="Genomic_DNA"/>
</dbReference>
<dbReference type="PIRSF" id="PIRSF033913">
    <property type="entry name" value="S-S_format_DsbB"/>
    <property type="match status" value="1"/>
</dbReference>
<sequence>MTLNRLISVATGGSIALIAGALFFQTIGYPPCAMCHWQRWPHYTAIVIGILALIVPAPLLKRILAGLGALALFTTSGIGLFHAGVEQKWWPGPQSCTGSGLGGLNAGDLLSVDGPRMVMCDQISWAFMGISMAGWNAIFSFLIALVWLRAAIKGR</sequence>
<evidence type="ECO:0000256" key="3">
    <source>
        <dbReference type="ARBA" id="ARBA00022989"/>
    </source>
</evidence>
<proteinExistence type="predicted"/>
<feature type="transmembrane region" description="Helical" evidence="5">
    <location>
        <begin position="123"/>
        <end position="148"/>
    </location>
</feature>
<dbReference type="KEGG" id="kro:BVG79_01018"/>
<accession>A0A1W6NYS5</accession>
<reference evidence="6 7" key="1">
    <citation type="submission" date="2017-02" db="EMBL/GenBank/DDBJ databases">
        <title>Ketogulonicigenium robustum SPU B003 Genome sequencing and assembly.</title>
        <authorList>
            <person name="Li Y."/>
            <person name="Liu L."/>
            <person name="Wang C."/>
            <person name="Zhang M."/>
            <person name="Zhang T."/>
            <person name="Zhang Y."/>
        </authorList>
    </citation>
    <scope>NUCLEOTIDE SEQUENCE [LARGE SCALE GENOMIC DNA]</scope>
    <source>
        <strain evidence="6 7">SPU_B003</strain>
    </source>
</reference>
<feature type="transmembrane region" description="Helical" evidence="5">
    <location>
        <begin position="40"/>
        <end position="60"/>
    </location>
</feature>
<dbReference type="GO" id="GO:0006457">
    <property type="term" value="P:protein folding"/>
    <property type="evidence" value="ECO:0007669"/>
    <property type="project" value="InterPro"/>
</dbReference>
<dbReference type="InterPro" id="IPR023380">
    <property type="entry name" value="DsbB-like_sf"/>
</dbReference>
<dbReference type="GO" id="GO:0016020">
    <property type="term" value="C:membrane"/>
    <property type="evidence" value="ECO:0007669"/>
    <property type="project" value="UniProtKB-SubCell"/>
</dbReference>
<evidence type="ECO:0000256" key="4">
    <source>
        <dbReference type="ARBA" id="ARBA00023136"/>
    </source>
</evidence>
<comment type="subcellular location">
    <subcellularLocation>
        <location evidence="1">Membrane</location>
        <topology evidence="1">Multi-pass membrane protein</topology>
    </subcellularLocation>
</comment>
<dbReference type="InterPro" id="IPR024199">
    <property type="entry name" value="Uncharacterised_DsbB"/>
</dbReference>
<keyword evidence="3 5" id="KW-1133">Transmembrane helix</keyword>
<dbReference type="Gene3D" id="1.20.1550.10">
    <property type="entry name" value="DsbB-like"/>
    <property type="match status" value="1"/>
</dbReference>
<evidence type="ECO:0000256" key="1">
    <source>
        <dbReference type="ARBA" id="ARBA00004141"/>
    </source>
</evidence>
<dbReference type="GO" id="GO:0015035">
    <property type="term" value="F:protein-disulfide reductase activity"/>
    <property type="evidence" value="ECO:0007669"/>
    <property type="project" value="InterPro"/>
</dbReference>
<keyword evidence="7" id="KW-1185">Reference proteome</keyword>
<evidence type="ECO:0000256" key="5">
    <source>
        <dbReference type="SAM" id="Phobius"/>
    </source>
</evidence>
<feature type="transmembrane region" description="Helical" evidence="5">
    <location>
        <begin position="67"/>
        <end position="85"/>
    </location>
</feature>
<dbReference type="Proteomes" id="UP000242447">
    <property type="component" value="Chromosome"/>
</dbReference>
<name>A0A1W6NYS5_9RHOB</name>
<evidence type="ECO:0000256" key="2">
    <source>
        <dbReference type="ARBA" id="ARBA00022692"/>
    </source>
</evidence>
<gene>
    <name evidence="6" type="ORF">BVG79_01018</name>
</gene>
<dbReference type="Pfam" id="PF02600">
    <property type="entry name" value="DsbB"/>
    <property type="match status" value="1"/>
</dbReference>
<evidence type="ECO:0000313" key="7">
    <source>
        <dbReference type="Proteomes" id="UP000242447"/>
    </source>
</evidence>
<dbReference type="AlphaFoldDB" id="A0A1W6NYS5"/>